<name>A0A401NNI2_SCYTO</name>
<evidence type="ECO:0000313" key="8">
    <source>
        <dbReference type="Proteomes" id="UP000288216"/>
    </source>
</evidence>
<dbReference type="Gene3D" id="2.60.40.10">
    <property type="entry name" value="Immunoglobulins"/>
    <property type="match status" value="2"/>
</dbReference>
<dbReference type="EMBL" id="BFAA01005215">
    <property type="protein sequence ID" value="GCB62377.1"/>
    <property type="molecule type" value="Genomic_DNA"/>
</dbReference>
<organism evidence="7 8">
    <name type="scientific">Scyliorhinus torazame</name>
    <name type="common">Cloudy catshark</name>
    <name type="synonym">Catulus torazame</name>
    <dbReference type="NCBI Taxonomy" id="75743"/>
    <lineage>
        <taxon>Eukaryota</taxon>
        <taxon>Metazoa</taxon>
        <taxon>Chordata</taxon>
        <taxon>Craniata</taxon>
        <taxon>Vertebrata</taxon>
        <taxon>Chondrichthyes</taxon>
        <taxon>Elasmobranchii</taxon>
        <taxon>Galeomorphii</taxon>
        <taxon>Galeoidea</taxon>
        <taxon>Carcharhiniformes</taxon>
        <taxon>Scyliorhinidae</taxon>
        <taxon>Scyliorhinus</taxon>
    </lineage>
</organism>
<dbReference type="GO" id="GO:0016020">
    <property type="term" value="C:membrane"/>
    <property type="evidence" value="ECO:0007669"/>
    <property type="project" value="UniProtKB-SubCell"/>
</dbReference>
<accession>A0A401NNI2</accession>
<dbReference type="STRING" id="75743.A0A401NNI2"/>
<feature type="domain" description="Immunoglobulin" evidence="6">
    <location>
        <begin position="136"/>
        <end position="229"/>
    </location>
</feature>
<dbReference type="PANTHER" id="PTHR12080:SF48">
    <property type="entry name" value="IMMUNOGLOBULIN SUBTYPE DOMAIN-CONTAINING PROTEIN"/>
    <property type="match status" value="1"/>
</dbReference>
<dbReference type="InterPro" id="IPR013783">
    <property type="entry name" value="Ig-like_fold"/>
</dbReference>
<keyword evidence="8" id="KW-1185">Reference proteome</keyword>
<gene>
    <name evidence="7" type="ORF">scyTo_0011456</name>
</gene>
<evidence type="ECO:0000259" key="6">
    <source>
        <dbReference type="SMART" id="SM00409"/>
    </source>
</evidence>
<dbReference type="InterPro" id="IPR003599">
    <property type="entry name" value="Ig_sub"/>
</dbReference>
<proteinExistence type="predicted"/>
<evidence type="ECO:0000256" key="4">
    <source>
        <dbReference type="ARBA" id="ARBA00023180"/>
    </source>
</evidence>
<keyword evidence="5" id="KW-0812">Transmembrane</keyword>
<evidence type="ECO:0000256" key="3">
    <source>
        <dbReference type="ARBA" id="ARBA00023136"/>
    </source>
</evidence>
<keyword evidence="2" id="KW-0732">Signal</keyword>
<dbReference type="Proteomes" id="UP000288216">
    <property type="component" value="Unassembled WGS sequence"/>
</dbReference>
<evidence type="ECO:0000256" key="1">
    <source>
        <dbReference type="ARBA" id="ARBA00004370"/>
    </source>
</evidence>
<keyword evidence="3 5" id="KW-0472">Membrane</keyword>
<dbReference type="OMA" id="WVTMDSP"/>
<dbReference type="InterPro" id="IPR015631">
    <property type="entry name" value="CD2/SLAM_rcpt"/>
</dbReference>
<dbReference type="AlphaFoldDB" id="A0A401NNI2"/>
<feature type="domain" description="Immunoglobulin" evidence="6">
    <location>
        <begin position="30"/>
        <end position="124"/>
    </location>
</feature>
<protein>
    <recommendedName>
        <fullName evidence="6">Immunoglobulin domain-containing protein</fullName>
    </recommendedName>
</protein>
<evidence type="ECO:0000256" key="2">
    <source>
        <dbReference type="ARBA" id="ARBA00022729"/>
    </source>
</evidence>
<comment type="caution">
    <text evidence="7">The sequence shown here is derived from an EMBL/GenBank/DDBJ whole genome shotgun (WGS) entry which is preliminary data.</text>
</comment>
<reference evidence="7 8" key="1">
    <citation type="journal article" date="2018" name="Nat. Ecol. Evol.">
        <title>Shark genomes provide insights into elasmobranch evolution and the origin of vertebrates.</title>
        <authorList>
            <person name="Hara Y"/>
            <person name="Yamaguchi K"/>
            <person name="Onimaru K"/>
            <person name="Kadota M"/>
            <person name="Koyanagi M"/>
            <person name="Keeley SD"/>
            <person name="Tatsumi K"/>
            <person name="Tanaka K"/>
            <person name="Motone F"/>
            <person name="Kageyama Y"/>
            <person name="Nozu R"/>
            <person name="Adachi N"/>
            <person name="Nishimura O"/>
            <person name="Nakagawa R"/>
            <person name="Tanegashima C"/>
            <person name="Kiyatake I"/>
            <person name="Matsumoto R"/>
            <person name="Murakumo K"/>
            <person name="Nishida K"/>
            <person name="Terakita A"/>
            <person name="Kuratani S"/>
            <person name="Sato K"/>
            <person name="Hyodo S Kuraku.S."/>
        </authorList>
    </citation>
    <scope>NUCLEOTIDE SEQUENCE [LARGE SCALE GENOMIC DNA]</scope>
</reference>
<dbReference type="PANTHER" id="PTHR12080">
    <property type="entry name" value="SIGNALING LYMPHOCYTIC ACTIVATION MOLECULE"/>
    <property type="match status" value="1"/>
</dbReference>
<keyword evidence="5" id="KW-1133">Transmembrane helix</keyword>
<feature type="transmembrane region" description="Helical" evidence="5">
    <location>
        <begin position="343"/>
        <end position="362"/>
    </location>
</feature>
<dbReference type="OrthoDB" id="9933251at2759"/>
<keyword evidence="4" id="KW-0325">Glycoprotein</keyword>
<dbReference type="SUPFAM" id="SSF48726">
    <property type="entry name" value="Immunoglobulin"/>
    <property type="match status" value="2"/>
</dbReference>
<evidence type="ECO:0000313" key="7">
    <source>
        <dbReference type="EMBL" id="GCB62377.1"/>
    </source>
</evidence>
<dbReference type="SMART" id="SM00409">
    <property type="entry name" value="IG"/>
    <property type="match status" value="2"/>
</dbReference>
<sequence>MEGDRLVALVVCCSLISSAELQPFRLRVKKQEVNATVGDTVILSVRPSSPVSGGFWKFGTESIVIWTVEAPYLNVAYTKRLVHLLDNTSLLMYSVTLSDSGDYWVTMDSPSGDEATARITLNVFPKPAPFTIAVKHSEISTIAGDTVVLSVSPSQEVKNGSWRFGGKDVVMWEGTLPEVNPDYRRRAAILAKSSLQLKSVSTSDTGEYSVTMSTASGNTSTAKIYLNVRTKRQPIDVSPVLSRINTEIGARVLLSVTISGEVKNGSWSTGNMILFQWNSTIQNVTEHRWYGLDLLPNASLLIPFVHDFTFTKYTITLESPSGDTAAANITMKVFKSIRKCETYNVGLTISILLMLICILVIANHIRKKSQTAAGEIHGKH</sequence>
<comment type="subcellular location">
    <subcellularLocation>
        <location evidence="1">Membrane</location>
    </subcellularLocation>
</comment>
<dbReference type="InterPro" id="IPR036179">
    <property type="entry name" value="Ig-like_dom_sf"/>
</dbReference>
<evidence type="ECO:0000256" key="5">
    <source>
        <dbReference type="SAM" id="Phobius"/>
    </source>
</evidence>